<feature type="region of interest" description="Disordered" evidence="1">
    <location>
        <begin position="1"/>
        <end position="50"/>
    </location>
</feature>
<dbReference type="RefSeq" id="WP_179169919.1">
    <property type="nucleotide sequence ID" value="NZ_CP058529.1"/>
</dbReference>
<proteinExistence type="predicted"/>
<dbReference type="GeneID" id="56029698"/>
<protein>
    <submittedName>
        <fullName evidence="2">Uncharacterized protein</fullName>
    </submittedName>
</protein>
<reference evidence="2 3" key="1">
    <citation type="submission" date="2020-07" db="EMBL/GenBank/DDBJ databases">
        <title>Gai3-2, isolated from salt lake.</title>
        <authorList>
            <person name="Cui H."/>
            <person name="Shi X."/>
        </authorList>
    </citation>
    <scope>NUCLEOTIDE SEQUENCE [LARGE SCALE GENOMIC DNA]</scope>
    <source>
        <strain evidence="2 3">Gai3-2</strain>
    </source>
</reference>
<dbReference type="EMBL" id="CP058529">
    <property type="protein sequence ID" value="QLG28344.1"/>
    <property type="molecule type" value="Genomic_DNA"/>
</dbReference>
<sequence length="100" mass="10294">MGLFDRNTDMSADEPSTDDGPRFEPVEGTAPGDGDDDSGSAGSSPVSKLVPVRFRDDDFNGTLKRAVDEEAGVVLYAYGNGNAGGLAAVPLADTDLVGDE</sequence>
<keyword evidence="3" id="KW-1185">Reference proteome</keyword>
<dbReference type="KEGG" id="halg:HUG10_12655"/>
<evidence type="ECO:0000313" key="3">
    <source>
        <dbReference type="Proteomes" id="UP000509750"/>
    </source>
</evidence>
<evidence type="ECO:0000313" key="2">
    <source>
        <dbReference type="EMBL" id="QLG28344.1"/>
    </source>
</evidence>
<dbReference type="Proteomes" id="UP000509750">
    <property type="component" value="Chromosome"/>
</dbReference>
<gene>
    <name evidence="2" type="ORF">HUG10_12655</name>
</gene>
<organism evidence="2 3">
    <name type="scientific">Halorarum halophilum</name>
    <dbReference type="NCBI Taxonomy" id="2743090"/>
    <lineage>
        <taxon>Archaea</taxon>
        <taxon>Methanobacteriati</taxon>
        <taxon>Methanobacteriota</taxon>
        <taxon>Stenosarchaea group</taxon>
        <taxon>Halobacteria</taxon>
        <taxon>Halobacteriales</taxon>
        <taxon>Haloferacaceae</taxon>
        <taxon>Halorarum</taxon>
    </lineage>
</organism>
<evidence type="ECO:0000256" key="1">
    <source>
        <dbReference type="SAM" id="MobiDB-lite"/>
    </source>
</evidence>
<accession>A0A7D5GLY1</accession>
<name>A0A7D5GLY1_9EURY</name>
<dbReference type="AlphaFoldDB" id="A0A7D5GLY1"/>